<reference evidence="4 5" key="1">
    <citation type="journal article" date="2015" name="Antonie Van Leeuwenhoek">
        <title>Streptomyces klenkii sp. nov., isolated from deep marine sediment.</title>
        <authorList>
            <person name="Veyisoglu A."/>
            <person name="Sahin N."/>
        </authorList>
    </citation>
    <scope>NUCLEOTIDE SEQUENCE [LARGE SCALE GENOMIC DNA]</scope>
    <source>
        <strain evidence="4 5">KCTC 29202</strain>
    </source>
</reference>
<keyword evidence="5" id="KW-1185">Reference proteome</keyword>
<comment type="subcellular location">
    <subcellularLocation>
        <location evidence="1">Virion</location>
    </subcellularLocation>
</comment>
<dbReference type="InterPro" id="IPR054612">
    <property type="entry name" value="Phage_capsid-like_C"/>
</dbReference>
<gene>
    <name evidence="4" type="ORF">D7231_31845</name>
</gene>
<feature type="domain" description="Phage capsid-like C-terminal" evidence="3">
    <location>
        <begin position="186"/>
        <end position="470"/>
    </location>
</feature>
<evidence type="ECO:0000259" key="3">
    <source>
        <dbReference type="Pfam" id="PF05065"/>
    </source>
</evidence>
<organism evidence="4 5">
    <name type="scientific">Streptomyces klenkii</name>
    <dbReference type="NCBI Taxonomy" id="1420899"/>
    <lineage>
        <taxon>Bacteria</taxon>
        <taxon>Bacillati</taxon>
        <taxon>Actinomycetota</taxon>
        <taxon>Actinomycetes</taxon>
        <taxon>Kitasatosporales</taxon>
        <taxon>Streptomycetaceae</taxon>
        <taxon>Streptomyces</taxon>
    </lineage>
</organism>
<sequence length="487" mass="52257">MGGHHRPPHRAGATRLVVARRAPHQPDAVQRDDDHARGGTVTTTVPRNADELAEALGDTATLTRIVESPDTLKDFITEYAKGQARSDESIVAQIREETQKQFADILRGDQIETINRLNLAPDGAPVARSKHYNPKAPGAGLDKQFGNWTDFLGAVWAGAKGQTAMAAQDQIARIQNAFGSSVPSDGGFLIPESLRSELLRVSLEMSVVRSRARVVPMETLTVPYPMIDSTSNASSVYGGIVGYWTEEGGTLVDSAPTFGRITLTAKKLTLYSEIPNELFTDSIISLEQFMGESYPEALAWFEDVAFTEGNGVGQPLGYLNAPAAVSVAKESGQSAGTIVWENIVKAYSRMLPSSIGRAVWVAHIDTFPELATMALSVGTGGSAVWIGNGDGAGAPPMTILGRPVIFTEKASTVGTAGDINFVDFGYYLIGDRQAMQAETSTHFKFGNDKTAMRVIERVDGQPWIKSAITPKKGSNTLSPFVKIATRA</sequence>
<evidence type="ECO:0000313" key="5">
    <source>
        <dbReference type="Proteomes" id="UP000270343"/>
    </source>
</evidence>
<dbReference type="Pfam" id="PF05065">
    <property type="entry name" value="Phage_capsid"/>
    <property type="match status" value="1"/>
</dbReference>
<dbReference type="SUPFAM" id="SSF56563">
    <property type="entry name" value="Major capsid protein gp5"/>
    <property type="match status" value="1"/>
</dbReference>
<feature type="region of interest" description="Disordered" evidence="2">
    <location>
        <begin position="23"/>
        <end position="43"/>
    </location>
</feature>
<accession>A0A3B0AR10</accession>
<protein>
    <submittedName>
        <fullName evidence="4">Phage major capsid protein</fullName>
    </submittedName>
</protein>
<evidence type="ECO:0000256" key="2">
    <source>
        <dbReference type="SAM" id="MobiDB-lite"/>
    </source>
</evidence>
<dbReference type="NCBIfam" id="TIGR01554">
    <property type="entry name" value="major_cap_HK97"/>
    <property type="match status" value="1"/>
</dbReference>
<dbReference type="Gene3D" id="3.30.2400.10">
    <property type="entry name" value="Major capsid protein gp5"/>
    <property type="match status" value="1"/>
</dbReference>
<dbReference type="InterPro" id="IPR024455">
    <property type="entry name" value="Phage_capsid"/>
</dbReference>
<dbReference type="Gene3D" id="3.30.2320.10">
    <property type="entry name" value="hypothetical protein PF0899 domain"/>
    <property type="match status" value="1"/>
</dbReference>
<comment type="caution">
    <text evidence="4">The sequence shown here is derived from an EMBL/GenBank/DDBJ whole genome shotgun (WGS) entry which is preliminary data.</text>
</comment>
<evidence type="ECO:0000256" key="1">
    <source>
        <dbReference type="ARBA" id="ARBA00004328"/>
    </source>
</evidence>
<dbReference type="EMBL" id="RBAM01000024">
    <property type="protein sequence ID" value="RKN61867.1"/>
    <property type="molecule type" value="Genomic_DNA"/>
</dbReference>
<proteinExistence type="predicted"/>
<evidence type="ECO:0000313" key="4">
    <source>
        <dbReference type="EMBL" id="RKN61867.1"/>
    </source>
</evidence>
<dbReference type="AlphaFoldDB" id="A0A3B0AR10"/>
<dbReference type="Proteomes" id="UP000270343">
    <property type="component" value="Unassembled WGS sequence"/>
</dbReference>
<name>A0A3B0AR10_9ACTN</name>